<evidence type="ECO:0000313" key="1">
    <source>
        <dbReference type="EMBL" id="KIM38955.1"/>
    </source>
</evidence>
<protein>
    <submittedName>
        <fullName evidence="1">Uncharacterized protein</fullName>
    </submittedName>
</protein>
<organism evidence="1 2">
    <name type="scientific">Hebeloma cylindrosporum</name>
    <dbReference type="NCBI Taxonomy" id="76867"/>
    <lineage>
        <taxon>Eukaryota</taxon>
        <taxon>Fungi</taxon>
        <taxon>Dikarya</taxon>
        <taxon>Basidiomycota</taxon>
        <taxon>Agaricomycotina</taxon>
        <taxon>Agaricomycetes</taxon>
        <taxon>Agaricomycetidae</taxon>
        <taxon>Agaricales</taxon>
        <taxon>Agaricineae</taxon>
        <taxon>Hymenogastraceae</taxon>
        <taxon>Hebeloma</taxon>
    </lineage>
</organism>
<dbReference type="Proteomes" id="UP000053424">
    <property type="component" value="Unassembled WGS sequence"/>
</dbReference>
<reference evidence="2" key="2">
    <citation type="submission" date="2015-01" db="EMBL/GenBank/DDBJ databases">
        <title>Evolutionary Origins and Diversification of the Mycorrhizal Mutualists.</title>
        <authorList>
            <consortium name="DOE Joint Genome Institute"/>
            <consortium name="Mycorrhizal Genomics Consortium"/>
            <person name="Kohler A."/>
            <person name="Kuo A."/>
            <person name="Nagy L.G."/>
            <person name="Floudas D."/>
            <person name="Copeland A."/>
            <person name="Barry K.W."/>
            <person name="Cichocki N."/>
            <person name="Veneault-Fourrey C."/>
            <person name="LaButti K."/>
            <person name="Lindquist E.A."/>
            <person name="Lipzen A."/>
            <person name="Lundell T."/>
            <person name="Morin E."/>
            <person name="Murat C."/>
            <person name="Riley R."/>
            <person name="Ohm R."/>
            <person name="Sun H."/>
            <person name="Tunlid A."/>
            <person name="Henrissat B."/>
            <person name="Grigoriev I.V."/>
            <person name="Hibbett D.S."/>
            <person name="Martin F."/>
        </authorList>
    </citation>
    <scope>NUCLEOTIDE SEQUENCE [LARGE SCALE GENOMIC DNA]</scope>
    <source>
        <strain evidence="2">h7</strain>
    </source>
</reference>
<dbReference type="AlphaFoldDB" id="A0A0C3BQM2"/>
<name>A0A0C3BQM2_HEBCY</name>
<reference evidence="1 2" key="1">
    <citation type="submission" date="2014-04" db="EMBL/GenBank/DDBJ databases">
        <authorList>
            <consortium name="DOE Joint Genome Institute"/>
            <person name="Kuo A."/>
            <person name="Gay G."/>
            <person name="Dore J."/>
            <person name="Kohler A."/>
            <person name="Nagy L.G."/>
            <person name="Floudas D."/>
            <person name="Copeland A."/>
            <person name="Barry K.W."/>
            <person name="Cichocki N."/>
            <person name="Veneault-Fourrey C."/>
            <person name="LaButti K."/>
            <person name="Lindquist E.A."/>
            <person name="Lipzen A."/>
            <person name="Lundell T."/>
            <person name="Morin E."/>
            <person name="Murat C."/>
            <person name="Sun H."/>
            <person name="Tunlid A."/>
            <person name="Henrissat B."/>
            <person name="Grigoriev I.V."/>
            <person name="Hibbett D.S."/>
            <person name="Martin F."/>
            <person name="Nordberg H.P."/>
            <person name="Cantor M.N."/>
            <person name="Hua S.X."/>
        </authorList>
    </citation>
    <scope>NUCLEOTIDE SEQUENCE [LARGE SCALE GENOMIC DNA]</scope>
    <source>
        <strain evidence="2">h7</strain>
    </source>
</reference>
<gene>
    <name evidence="1" type="ORF">M413DRAFT_239562</name>
</gene>
<sequence length="97" mass="10908">MLPCGYVPWLYLPLGRHLRGKAMEESEITREREFFGFMSLSAEWDVFYLGRRTGLEVGGVILSCAPIFVIHFPPSFQPVPNDGARSCSGWVDDGSRP</sequence>
<keyword evidence="2" id="KW-1185">Reference proteome</keyword>
<dbReference type="EMBL" id="KN831788">
    <property type="protein sequence ID" value="KIM38955.1"/>
    <property type="molecule type" value="Genomic_DNA"/>
</dbReference>
<accession>A0A0C3BQM2</accession>
<proteinExistence type="predicted"/>
<evidence type="ECO:0000313" key="2">
    <source>
        <dbReference type="Proteomes" id="UP000053424"/>
    </source>
</evidence>
<dbReference type="HOGENOM" id="CLU_2346933_0_0_1"/>